<dbReference type="CDD" id="cd01335">
    <property type="entry name" value="Radical_SAM"/>
    <property type="match status" value="1"/>
</dbReference>
<dbReference type="SUPFAM" id="SSF102114">
    <property type="entry name" value="Radical SAM enzymes"/>
    <property type="match status" value="1"/>
</dbReference>
<feature type="domain" description="Radical SAM core" evidence="6">
    <location>
        <begin position="21"/>
        <end position="249"/>
    </location>
</feature>
<dbReference type="GO" id="GO:0046872">
    <property type="term" value="F:metal ion binding"/>
    <property type="evidence" value="ECO:0007669"/>
    <property type="project" value="UniProtKB-KW"/>
</dbReference>
<accession>A0A2Z6E132</accession>
<gene>
    <name evidence="7" type="ORF">HPTL_2001</name>
</gene>
<dbReference type="Proteomes" id="UP000262004">
    <property type="component" value="Chromosome"/>
</dbReference>
<dbReference type="SFLD" id="SFLDG01067">
    <property type="entry name" value="SPASM/twitch_domain_containing"/>
    <property type="match status" value="1"/>
</dbReference>
<dbReference type="InterPro" id="IPR013785">
    <property type="entry name" value="Aldolase_TIM"/>
</dbReference>
<dbReference type="GO" id="GO:0003824">
    <property type="term" value="F:catalytic activity"/>
    <property type="evidence" value="ECO:0007669"/>
    <property type="project" value="InterPro"/>
</dbReference>
<dbReference type="SFLD" id="SFLDS00029">
    <property type="entry name" value="Radical_SAM"/>
    <property type="match status" value="1"/>
</dbReference>
<dbReference type="InterPro" id="IPR007345">
    <property type="entry name" value="Polysacch_pyruvyl_Trfase"/>
</dbReference>
<dbReference type="PROSITE" id="PS51918">
    <property type="entry name" value="RADICAL_SAM"/>
    <property type="match status" value="1"/>
</dbReference>
<evidence type="ECO:0000313" key="7">
    <source>
        <dbReference type="EMBL" id="BBD78255.1"/>
    </source>
</evidence>
<keyword evidence="3" id="KW-0479">Metal-binding</keyword>
<comment type="cofactor">
    <cofactor evidence="1">
        <name>[4Fe-4S] cluster</name>
        <dbReference type="ChEBI" id="CHEBI:49883"/>
    </cofactor>
</comment>
<proteinExistence type="predicted"/>
<dbReference type="PANTHER" id="PTHR36836:SF1">
    <property type="entry name" value="COLANIC ACID BIOSYNTHESIS PROTEIN WCAK"/>
    <property type="match status" value="1"/>
</dbReference>
<dbReference type="AlphaFoldDB" id="A0A2Z6E132"/>
<dbReference type="InterPro" id="IPR058240">
    <property type="entry name" value="rSAM_sf"/>
</dbReference>
<evidence type="ECO:0000256" key="3">
    <source>
        <dbReference type="ARBA" id="ARBA00022723"/>
    </source>
</evidence>
<dbReference type="EMBL" id="AP018558">
    <property type="protein sequence ID" value="BBD78255.1"/>
    <property type="molecule type" value="Genomic_DNA"/>
</dbReference>
<keyword evidence="5" id="KW-0411">Iron-sulfur</keyword>
<dbReference type="RefSeq" id="WP_119335896.1">
    <property type="nucleotide sequence ID" value="NZ_AP018558.1"/>
</dbReference>
<dbReference type="PANTHER" id="PTHR36836">
    <property type="entry name" value="COLANIC ACID BIOSYNTHESIS PROTEIN WCAK"/>
    <property type="match status" value="1"/>
</dbReference>
<evidence type="ECO:0000256" key="4">
    <source>
        <dbReference type="ARBA" id="ARBA00023004"/>
    </source>
</evidence>
<evidence type="ECO:0000313" key="8">
    <source>
        <dbReference type="Proteomes" id="UP000262004"/>
    </source>
</evidence>
<evidence type="ECO:0000259" key="6">
    <source>
        <dbReference type="PROSITE" id="PS51918"/>
    </source>
</evidence>
<protein>
    <recommendedName>
        <fullName evidence="6">Radical SAM core domain-containing protein</fullName>
    </recommendedName>
</protein>
<name>A0A2Z6E132_HYDTE</name>
<dbReference type="InterPro" id="IPR007197">
    <property type="entry name" value="rSAM"/>
</dbReference>
<evidence type="ECO:0000256" key="1">
    <source>
        <dbReference type="ARBA" id="ARBA00001966"/>
    </source>
</evidence>
<keyword evidence="8" id="KW-1185">Reference proteome</keyword>
<dbReference type="Pfam" id="PF04055">
    <property type="entry name" value="Radical_SAM"/>
    <property type="match status" value="1"/>
</dbReference>
<sequence length="785" mass="88197">MNLNTLYKIAKYIIIPRPFPLEKPIVLQFPVIDICNSQCQMCRIWENKKSDVLTPEQLRTGLRNPLFSEVSVVGLNGGEPTLRKDLGQLTAVLFEELPKLHTISLITNAYKYDEVIARITEVGEVVKQHGGKLDVMISLDGFGELHDKVRGKPGNFVHAQHVIEFAQASPLVHNVRIGCTIIKENVYGLSDLLEFCQSKGLYIKYRLGIPHQRLYTQNLLDPYALDAAEKYHIAEFLEGLIAHYETSERQKFFYRSLIDQIVHAAPRKAGCDWQHRGATITSKGELLYCAVQSKVLGNITKHDSEQLYFGNEDHLKEILQVHCASCHHDYVGIPPRAQYLKELILQAADKLRAKNLLKSAYRHIFRSDYRRRIEFAKRIDNLRALGNTAILWPSSGNGVRVLICGWYGTETLGDKAILGGVLQALREHLGTIDVVLVSLFPYVSEMTRRQMEELKSVHIVPREQGVQLASQADLVVFGGGPLMAIDEIADMLVIFEVAKNAGRKTLVSGCGVGPLGASWHNEAIGQILHKADARIYRDEQSRSVAAKLGVNVETDLVAEDPAFTWLAIQRQTLLHTKRPHTGKILLLGLRDFPYEHYARHLSKAACLETKRRCEKAVLEALTQLIEKYPDLVIRPLPMCTNHFGGDDRWYYRHLFRGNHQLADRLDLSLLGAELAPKDYCDAFMQATVALTMRFHSLVFALALEVPAVAIDYTLGLGKVFALAERFGVPYRSLSEIDADFLIREISKLLETPLPQAPGFEPSFTSAMHTALGVLDFAVCNTEVNP</sequence>
<dbReference type="OrthoDB" id="9782387at2"/>
<evidence type="ECO:0000256" key="5">
    <source>
        <dbReference type="ARBA" id="ARBA00023014"/>
    </source>
</evidence>
<evidence type="ECO:0000256" key="2">
    <source>
        <dbReference type="ARBA" id="ARBA00022691"/>
    </source>
</evidence>
<dbReference type="GO" id="GO:0051536">
    <property type="term" value="F:iron-sulfur cluster binding"/>
    <property type="evidence" value="ECO:0007669"/>
    <property type="project" value="UniProtKB-KW"/>
</dbReference>
<reference evidence="7 8" key="1">
    <citation type="submission" date="2018-04" db="EMBL/GenBank/DDBJ databases">
        <title>Complete genome sequence of Hydrogenophilus thermoluteolus TH-1.</title>
        <authorList>
            <person name="Arai H."/>
        </authorList>
    </citation>
    <scope>NUCLEOTIDE SEQUENCE [LARGE SCALE GENOMIC DNA]</scope>
    <source>
        <strain evidence="7 8">TH-1</strain>
    </source>
</reference>
<keyword evidence="4" id="KW-0408">Iron</keyword>
<dbReference type="Pfam" id="PF04230">
    <property type="entry name" value="PS_pyruv_trans"/>
    <property type="match status" value="1"/>
</dbReference>
<keyword evidence="2" id="KW-0949">S-adenosyl-L-methionine</keyword>
<organism evidence="7 8">
    <name type="scientific">Hydrogenophilus thermoluteolus</name>
    <name type="common">Pseudomonas hydrogenothermophila</name>
    <dbReference type="NCBI Taxonomy" id="297"/>
    <lineage>
        <taxon>Bacteria</taxon>
        <taxon>Pseudomonadati</taxon>
        <taxon>Pseudomonadota</taxon>
        <taxon>Hydrogenophilia</taxon>
        <taxon>Hydrogenophilales</taxon>
        <taxon>Hydrogenophilaceae</taxon>
        <taxon>Hydrogenophilus</taxon>
    </lineage>
</organism>
<dbReference type="Gene3D" id="3.20.20.70">
    <property type="entry name" value="Aldolase class I"/>
    <property type="match status" value="1"/>
</dbReference>
<dbReference type="KEGG" id="htl:HPTL_2001"/>